<gene>
    <name evidence="2" type="ORF">C8D94_101871</name>
</gene>
<protein>
    <submittedName>
        <fullName evidence="2">Uncharacterized protein</fullName>
    </submittedName>
</protein>
<keyword evidence="3" id="KW-1185">Reference proteome</keyword>
<dbReference type="EMBL" id="QRAO01000001">
    <property type="protein sequence ID" value="RDK88992.1"/>
    <property type="molecule type" value="Genomic_DNA"/>
</dbReference>
<comment type="caution">
    <text evidence="2">The sequence shown here is derived from an EMBL/GenBank/DDBJ whole genome shotgun (WGS) entry which is preliminary data.</text>
</comment>
<accession>A0A370QKX7</accession>
<organism evidence="2 3">
    <name type="scientific">Marinirhabdus gelatinilytica</name>
    <dbReference type="NCBI Taxonomy" id="1703343"/>
    <lineage>
        <taxon>Bacteria</taxon>
        <taxon>Pseudomonadati</taxon>
        <taxon>Bacteroidota</taxon>
        <taxon>Flavobacteriia</taxon>
        <taxon>Flavobacteriales</taxon>
        <taxon>Flavobacteriaceae</taxon>
    </lineage>
</organism>
<keyword evidence="1" id="KW-1133">Transmembrane helix</keyword>
<dbReference type="AlphaFoldDB" id="A0A370QKX7"/>
<keyword evidence="1" id="KW-0472">Membrane</keyword>
<reference evidence="2 3" key="1">
    <citation type="submission" date="2018-07" db="EMBL/GenBank/DDBJ databases">
        <title>Genomic Encyclopedia of Type Strains, Phase IV (KMG-IV): sequencing the most valuable type-strain genomes for metagenomic binning, comparative biology and taxonomic classification.</title>
        <authorList>
            <person name="Goeker M."/>
        </authorList>
    </citation>
    <scope>NUCLEOTIDE SEQUENCE [LARGE SCALE GENOMIC DNA]</scope>
    <source>
        <strain evidence="2 3">DSM 101478</strain>
    </source>
</reference>
<evidence type="ECO:0000313" key="3">
    <source>
        <dbReference type="Proteomes" id="UP000255317"/>
    </source>
</evidence>
<evidence type="ECO:0000313" key="2">
    <source>
        <dbReference type="EMBL" id="RDK88992.1"/>
    </source>
</evidence>
<dbReference type="Proteomes" id="UP000255317">
    <property type="component" value="Unassembled WGS sequence"/>
</dbReference>
<proteinExistence type="predicted"/>
<evidence type="ECO:0000256" key="1">
    <source>
        <dbReference type="SAM" id="Phobius"/>
    </source>
</evidence>
<name>A0A370QKX7_9FLAO</name>
<sequence>MYQKSNFKRNKKKRKTSNTNITKKDKLIGILAITLVVIAAFLLYYFVFKGNIHKH</sequence>
<feature type="transmembrane region" description="Helical" evidence="1">
    <location>
        <begin position="27"/>
        <end position="47"/>
    </location>
</feature>
<keyword evidence="1" id="KW-0812">Transmembrane</keyword>